<evidence type="ECO:0000313" key="2">
    <source>
        <dbReference type="EMBL" id="KAG9188804.1"/>
    </source>
</evidence>
<dbReference type="PANTHER" id="PTHR24148:SF73">
    <property type="entry name" value="HET DOMAIN PROTEIN (AFU_ORTHOLOGUE AFUA_8G01020)"/>
    <property type="match status" value="1"/>
</dbReference>
<dbReference type="Proteomes" id="UP001199106">
    <property type="component" value="Unassembled WGS sequence"/>
</dbReference>
<dbReference type="AlphaFoldDB" id="A0AAD4I9H6"/>
<evidence type="ECO:0000259" key="1">
    <source>
        <dbReference type="Pfam" id="PF06985"/>
    </source>
</evidence>
<comment type="caution">
    <text evidence="2">The sequence shown here is derived from an EMBL/GenBank/DDBJ whole genome shotgun (WGS) entry which is preliminary data.</text>
</comment>
<dbReference type="InterPro" id="IPR052895">
    <property type="entry name" value="HetReg/Transcr_Mod"/>
</dbReference>
<dbReference type="InterPro" id="IPR013319">
    <property type="entry name" value="GH11/12"/>
</dbReference>
<gene>
    <name evidence="2" type="ORF">G6011_07509</name>
</gene>
<evidence type="ECO:0000313" key="3">
    <source>
        <dbReference type="Proteomes" id="UP001199106"/>
    </source>
</evidence>
<accession>A0AAD4I9H6</accession>
<feature type="domain" description="Heterokaryon incompatibility" evidence="1">
    <location>
        <begin position="4"/>
        <end position="139"/>
    </location>
</feature>
<dbReference type="Gene3D" id="2.60.120.180">
    <property type="match status" value="1"/>
</dbReference>
<reference evidence="2" key="1">
    <citation type="submission" date="2021-07" db="EMBL/GenBank/DDBJ databases">
        <title>Genome Resource of American Ginseng Black Spot Pathogen Alternaria panax.</title>
        <authorList>
            <person name="Qiu C."/>
            <person name="Wang W."/>
            <person name="Liu Z."/>
        </authorList>
    </citation>
    <scope>NUCLEOTIDE SEQUENCE</scope>
    <source>
        <strain evidence="2">BNCC115425</strain>
    </source>
</reference>
<proteinExistence type="predicted"/>
<dbReference type="GO" id="GO:0004553">
    <property type="term" value="F:hydrolase activity, hydrolyzing O-glycosyl compounds"/>
    <property type="evidence" value="ECO:0007669"/>
    <property type="project" value="InterPro"/>
</dbReference>
<dbReference type="PANTHER" id="PTHR24148">
    <property type="entry name" value="ANKYRIN REPEAT DOMAIN-CONTAINING PROTEIN 39 HOMOLOG-RELATED"/>
    <property type="match status" value="1"/>
</dbReference>
<sequence length="588" mass="68019">MNGAELMVYPNIERILKNLRARFWSMIVWIDQICINQEDTVEKSIQVAMMDKIYGACSELRICIPVPGVTIWGLWSEVLSWSNPGRYTEEYAPSNNNNNNNNNNITSSELLSFGSIEQWKALAKLLKNPWFHRIWIVQEVGLTREINFHYGHRDLRWGTVVRVVAALARSNLRRFPEVLSITELGRQKEIAAIDNVLVMENMRDQSKRKHLLETLILCQRFQATESVDKVFAVLGITLASYKGILDVDYSISSAAAFTKIAELLISVENGSRHFRILLFAGIGQSQIPDMPSWAPNWSIRMTTSSLGHRMTEMDFGASLVKEYSAIIHIHTLEGRRRSMVVNRGYKVDRIKLLVDLSELAEPESSATPFLNALAVSNQASEPYHTRQTQEEAFWRTIIADTHPLKRPAPEDYWRHWQHVFTRSDKLRTKSRDADEEKEFKELYRKLEYSSSADLIFTHLLATDLSKDQRDRESLASVTVAQQQTLCDRYSYYYSTNGYELLNNLWGRDTATSGSQRTYYDSFNNGLAWHSTWQWAGGRRREQRDILRLRRPLGYQKVDLAIQYHAEHSAVELQYDKRARKCCARCIQC</sequence>
<dbReference type="Pfam" id="PF06985">
    <property type="entry name" value="HET"/>
    <property type="match status" value="1"/>
</dbReference>
<dbReference type="InterPro" id="IPR010730">
    <property type="entry name" value="HET"/>
</dbReference>
<dbReference type="EMBL" id="JAANER010000006">
    <property type="protein sequence ID" value="KAG9188804.1"/>
    <property type="molecule type" value="Genomic_DNA"/>
</dbReference>
<protein>
    <recommendedName>
        <fullName evidence="1">Heterokaryon incompatibility domain-containing protein</fullName>
    </recommendedName>
</protein>
<dbReference type="SUPFAM" id="SSF49899">
    <property type="entry name" value="Concanavalin A-like lectins/glucanases"/>
    <property type="match status" value="1"/>
</dbReference>
<dbReference type="InterPro" id="IPR013320">
    <property type="entry name" value="ConA-like_dom_sf"/>
</dbReference>
<organism evidence="2 3">
    <name type="scientific">Alternaria panax</name>
    <dbReference type="NCBI Taxonomy" id="48097"/>
    <lineage>
        <taxon>Eukaryota</taxon>
        <taxon>Fungi</taxon>
        <taxon>Dikarya</taxon>
        <taxon>Ascomycota</taxon>
        <taxon>Pezizomycotina</taxon>
        <taxon>Dothideomycetes</taxon>
        <taxon>Pleosporomycetidae</taxon>
        <taxon>Pleosporales</taxon>
        <taxon>Pleosporineae</taxon>
        <taxon>Pleosporaceae</taxon>
        <taxon>Alternaria</taxon>
        <taxon>Alternaria sect. Panax</taxon>
    </lineage>
</organism>
<name>A0AAD4I9H6_9PLEO</name>
<keyword evidence="3" id="KW-1185">Reference proteome</keyword>